<comment type="caution">
    <text evidence="3">The sequence shown here is derived from an EMBL/GenBank/DDBJ whole genome shotgun (WGS) entry which is preliminary data.</text>
</comment>
<gene>
    <name evidence="3" type="ORF">E3J38_08100</name>
</gene>
<dbReference type="PANTHER" id="PTHR36565:SF1">
    <property type="entry name" value="UPF0332 PROTEIN TM_1000"/>
    <property type="match status" value="1"/>
</dbReference>
<proteinExistence type="inferred from homology"/>
<dbReference type="EMBL" id="SOIP01000467">
    <property type="protein sequence ID" value="TET78736.1"/>
    <property type="molecule type" value="Genomic_DNA"/>
</dbReference>
<sequence length="141" mass="16050">MNYSELIKNKRMKVGNFSEEQIQNCLDLAKRDIRTAKKIVDENCDWGYTIAYNAMLQAARALMFSKGYRATGEGQHTTTIQFVRMTLGGEFTSTVEFMDGMRRKRHRTVYDIPGLVSSKEAKEAIGTAEEFVNAISQILRP</sequence>
<dbReference type="PANTHER" id="PTHR36565">
    <property type="entry name" value="UPF0332 PROTEIN TM_1000"/>
    <property type="match status" value="1"/>
</dbReference>
<organism evidence="3 4">
    <name type="scientific">candidate division TA06 bacterium</name>
    <dbReference type="NCBI Taxonomy" id="2250710"/>
    <lineage>
        <taxon>Bacteria</taxon>
        <taxon>Bacteria division TA06</taxon>
    </lineage>
</organism>
<accession>A0A523XHI6</accession>
<evidence type="ECO:0000259" key="2">
    <source>
        <dbReference type="Pfam" id="PF05168"/>
    </source>
</evidence>
<feature type="domain" description="HEPN" evidence="2">
    <location>
        <begin position="25"/>
        <end position="135"/>
    </location>
</feature>
<dbReference type="InterPro" id="IPR052226">
    <property type="entry name" value="UPF0332_toxin"/>
</dbReference>
<dbReference type="Proteomes" id="UP000315534">
    <property type="component" value="Unassembled WGS sequence"/>
</dbReference>
<comment type="similarity">
    <text evidence="1">Belongs to the UPF0332 family.</text>
</comment>
<protein>
    <submittedName>
        <fullName evidence="3">HEPN domain-containing protein</fullName>
    </submittedName>
</protein>
<name>A0A523XHI6_UNCT6</name>
<dbReference type="Pfam" id="PF05168">
    <property type="entry name" value="HEPN"/>
    <property type="match status" value="1"/>
</dbReference>
<dbReference type="Gene3D" id="1.20.120.330">
    <property type="entry name" value="Nucleotidyltransferases domain 2"/>
    <property type="match status" value="1"/>
</dbReference>
<evidence type="ECO:0000256" key="1">
    <source>
        <dbReference type="ARBA" id="ARBA00038248"/>
    </source>
</evidence>
<dbReference type="AlphaFoldDB" id="A0A523XHI6"/>
<reference evidence="3 4" key="1">
    <citation type="submission" date="2019-03" db="EMBL/GenBank/DDBJ databases">
        <title>Metabolic potential of uncultured bacteria and archaea associated with petroleum seepage in deep-sea sediments.</title>
        <authorList>
            <person name="Dong X."/>
            <person name="Hubert C."/>
        </authorList>
    </citation>
    <scope>NUCLEOTIDE SEQUENCE [LARGE SCALE GENOMIC DNA]</scope>
    <source>
        <strain evidence="3">E29_bin36</strain>
    </source>
</reference>
<dbReference type="InterPro" id="IPR007842">
    <property type="entry name" value="HEPN_dom"/>
</dbReference>
<evidence type="ECO:0000313" key="3">
    <source>
        <dbReference type="EMBL" id="TET78736.1"/>
    </source>
</evidence>
<evidence type="ECO:0000313" key="4">
    <source>
        <dbReference type="Proteomes" id="UP000315534"/>
    </source>
</evidence>